<geneLocation type="plasmid" evidence="2 4">
    <name>pNBRC108728a</name>
</geneLocation>
<keyword evidence="2" id="KW-0614">Plasmid</keyword>
<keyword evidence="1" id="KW-1133">Transmembrane helix</keyword>
<evidence type="ECO:0000313" key="4">
    <source>
        <dbReference type="Proteomes" id="UP001321486"/>
    </source>
</evidence>
<proteinExistence type="predicted"/>
<keyword evidence="1" id="KW-0812">Transmembrane</keyword>
<reference evidence="2" key="3">
    <citation type="submission" date="2023-02" db="EMBL/GenBank/DDBJ databases">
        <authorList>
            <person name="Sun Q."/>
            <person name="Mori K."/>
        </authorList>
    </citation>
    <scope>NUCLEOTIDE SEQUENCE</scope>
    <source>
        <strain evidence="2">NBRC 108728</strain>
        <plasmid evidence="2">pNBRC108728a</plasmid>
    </source>
</reference>
<keyword evidence="4" id="KW-1185">Reference proteome</keyword>
<protein>
    <submittedName>
        <fullName evidence="2">Uncharacterized protein</fullName>
    </submittedName>
</protein>
<sequence>MAIAIFGIMGAVTAGLALTITRTLFQHRRQHPSESHPRAGLLAASMVITWAATAWFASAAFLQATDALTA</sequence>
<dbReference type="RefSeq" id="WP_286347193.1">
    <property type="nucleotide sequence ID" value="NZ_AP027733.1"/>
</dbReference>
<dbReference type="EMBL" id="AP027733">
    <property type="protein sequence ID" value="BDZ52344.1"/>
    <property type="molecule type" value="Genomic_DNA"/>
</dbReference>
<gene>
    <name evidence="2" type="ORF">GCM10025867_45850</name>
    <name evidence="3" type="ORF">GCM10025867_51520</name>
</gene>
<reference evidence="2" key="1">
    <citation type="journal article" date="2014" name="Int. J. Syst. Evol. Microbiol.">
        <title>Complete genome of a new Firmicutes species belonging to the dominant human colonic microbiota ('Ruminococcus bicirculans') reveals two chromosomes and a selective capacity to utilize plant glucans.</title>
        <authorList>
            <consortium name="NISC Comparative Sequencing Program"/>
            <person name="Wegmann U."/>
            <person name="Louis P."/>
            <person name="Goesmann A."/>
            <person name="Henrissat B."/>
            <person name="Duncan S.H."/>
            <person name="Flint H.J."/>
        </authorList>
    </citation>
    <scope>NUCLEOTIDE SEQUENCE</scope>
    <source>
        <strain evidence="2">NBRC 108728</strain>
    </source>
</reference>
<evidence type="ECO:0000313" key="3">
    <source>
        <dbReference type="EMBL" id="BDZ52911.1"/>
    </source>
</evidence>
<dbReference type="EMBL" id="AP027733">
    <property type="protein sequence ID" value="BDZ52911.1"/>
    <property type="molecule type" value="Genomic_DNA"/>
</dbReference>
<dbReference type="Proteomes" id="UP001321486">
    <property type="component" value="Plasmid pNBRC108728a"/>
</dbReference>
<evidence type="ECO:0000313" key="2">
    <source>
        <dbReference type="EMBL" id="BDZ52344.1"/>
    </source>
</evidence>
<evidence type="ECO:0000256" key="1">
    <source>
        <dbReference type="SAM" id="Phobius"/>
    </source>
</evidence>
<name>A0ABM8GV78_9MICO</name>
<feature type="transmembrane region" description="Helical" evidence="1">
    <location>
        <begin position="41"/>
        <end position="62"/>
    </location>
</feature>
<reference evidence="4" key="2">
    <citation type="journal article" date="2019" name="Int. J. Syst. Evol. Microbiol.">
        <title>The Global Catalogue of Microorganisms (GCM) 10K type strain sequencing project: providing services to taxonomists for standard genome sequencing and annotation.</title>
        <authorList>
            <consortium name="The Broad Institute Genomics Platform"/>
            <consortium name="The Broad Institute Genome Sequencing Center for Infectious Disease"/>
            <person name="Wu L."/>
            <person name="Ma J."/>
        </authorList>
    </citation>
    <scope>NUCLEOTIDE SEQUENCE [LARGE SCALE GENOMIC DNA]</scope>
    <source>
        <strain evidence="4">NBRC 108728</strain>
    </source>
</reference>
<keyword evidence="1" id="KW-0472">Membrane</keyword>
<organism evidence="2 4">
    <name type="scientific">Frondihabitans sucicola</name>
    <dbReference type="NCBI Taxonomy" id="1268041"/>
    <lineage>
        <taxon>Bacteria</taxon>
        <taxon>Bacillati</taxon>
        <taxon>Actinomycetota</taxon>
        <taxon>Actinomycetes</taxon>
        <taxon>Micrococcales</taxon>
        <taxon>Microbacteriaceae</taxon>
        <taxon>Frondihabitans</taxon>
    </lineage>
</organism>
<accession>A0ABM8GV78</accession>